<accession>Q98KC2</accession>
<proteinExistence type="predicted"/>
<evidence type="ECO:0000256" key="1">
    <source>
        <dbReference type="SAM" id="MobiDB-lite"/>
    </source>
</evidence>
<evidence type="ECO:0000313" key="3">
    <source>
        <dbReference type="Proteomes" id="UP000000552"/>
    </source>
</evidence>
<gene>
    <name evidence="2" type="ordered locus">mlr1540</name>
</gene>
<dbReference type="AlphaFoldDB" id="Q98KC2"/>
<sequence length="198" mass="20589">MFSRSSLSAAARASSVIVAPASMRAISSCRAGLSISAMPVATRSVLPDFEIRKCVAARAATCGAWVTDSTCTRFDRRASLWPMASATAPPTPVSISSKTSVGAEPRSASATFSAKRKRDSSPPDATFIIGPGRVPGLVRTQNSIWSMPSSMRVSASLFISTMKAARSSFSAGNSAMTALVRPTAAAWRSEESCAAAMS</sequence>
<evidence type="ECO:0000313" key="2">
    <source>
        <dbReference type="EMBL" id="BAB48892.1"/>
    </source>
</evidence>
<protein>
    <submittedName>
        <fullName evidence="2">Mlr1540 protein</fullName>
    </submittedName>
</protein>
<dbReference type="Proteomes" id="UP000000552">
    <property type="component" value="Chromosome"/>
</dbReference>
<name>Q98KC2_RHILO</name>
<organism evidence="2 3">
    <name type="scientific">Mesorhizobium japonicum (strain LMG 29417 / CECT 9101 / MAFF 303099)</name>
    <name type="common">Mesorhizobium loti (strain MAFF 303099)</name>
    <dbReference type="NCBI Taxonomy" id="266835"/>
    <lineage>
        <taxon>Bacteria</taxon>
        <taxon>Pseudomonadati</taxon>
        <taxon>Pseudomonadota</taxon>
        <taxon>Alphaproteobacteria</taxon>
        <taxon>Hyphomicrobiales</taxon>
        <taxon>Phyllobacteriaceae</taxon>
        <taxon>Mesorhizobium</taxon>
    </lineage>
</organism>
<dbReference type="HOGENOM" id="CLU_1377183_0_0_5"/>
<reference evidence="2 3" key="1">
    <citation type="journal article" date="2000" name="DNA Res.">
        <title>Complete genome structure of the nitrogen-fixing symbiotic bacterium Mesorhizobium loti.</title>
        <authorList>
            <person name="Kaneko T."/>
            <person name="Nakamura Y."/>
            <person name="Sato S."/>
            <person name="Asamizu E."/>
            <person name="Kato T."/>
            <person name="Sasamoto S."/>
            <person name="Watanabe A."/>
            <person name="Idesawa K."/>
            <person name="Ishikawa A."/>
            <person name="Kawashima K."/>
            <person name="Kimura T."/>
            <person name="Kishida Y."/>
            <person name="Kiyokawa C."/>
            <person name="Kohara M."/>
            <person name="Matsumoto M."/>
            <person name="Matsuno A."/>
            <person name="Mochizuki Y."/>
            <person name="Nakayama S."/>
            <person name="Nakazaki N."/>
            <person name="Shimpo S."/>
            <person name="Sugimoto M."/>
            <person name="Takeuchi C."/>
            <person name="Yamada M."/>
            <person name="Tabata S."/>
        </authorList>
    </citation>
    <scope>NUCLEOTIDE SEQUENCE [LARGE SCALE GENOMIC DNA]</scope>
    <source>
        <strain evidence="3">LMG 29417 / CECT 9101 / MAFF 303099</strain>
    </source>
</reference>
<dbReference type="KEGG" id="mlo:mlr1540"/>
<dbReference type="EMBL" id="BA000012">
    <property type="protein sequence ID" value="BAB48892.1"/>
    <property type="molecule type" value="Genomic_DNA"/>
</dbReference>
<feature type="region of interest" description="Disordered" evidence="1">
    <location>
        <begin position="91"/>
        <end position="126"/>
    </location>
</feature>